<dbReference type="GO" id="GO:0003677">
    <property type="term" value="F:DNA binding"/>
    <property type="evidence" value="ECO:0007669"/>
    <property type="project" value="UniProtKB-KW"/>
</dbReference>
<dbReference type="Proteomes" id="UP001596527">
    <property type="component" value="Unassembled WGS sequence"/>
</dbReference>
<evidence type="ECO:0000313" key="6">
    <source>
        <dbReference type="EMBL" id="MFC7581421.1"/>
    </source>
</evidence>
<accession>A0ABW2SNJ5</accession>
<dbReference type="SMART" id="SM00354">
    <property type="entry name" value="HTH_LACI"/>
    <property type="match status" value="1"/>
</dbReference>
<dbReference type="InterPro" id="IPR046335">
    <property type="entry name" value="LacI/GalR-like_sensor"/>
</dbReference>
<sequence length="324" mass="35187">MSLKDVAAEAGVGFGTASRTLSDSGYVAEGTRRRVLEAADRLGYRPNRLAAGLRSNRSRLIALLVPDYTNEFYARGSAAIARCLRDLGYQLIIATSSNGTEERDAIESLAEYHVDGIVRVPVDPDLDARVSCPVVELNRRSNLPRVPAVLCDDRSGFRALTEALLERGHRRIAMIVGEQNFSTSLERAAGYREAIAGTDVPSRVLFGSFDSRWGEQATREIFSDEESITAIIAASPRIASGAVAACVKMGVRVPDDLAFASYDDPEWFDFWGSGIRSFVPPLEEMARRAVEVLLDRLESPDSLPETIVLPGRTHEGGSIGVGLA</sequence>
<evidence type="ECO:0000256" key="4">
    <source>
        <dbReference type="ARBA" id="ARBA00023163"/>
    </source>
</evidence>
<keyword evidence="7" id="KW-1185">Reference proteome</keyword>
<keyword evidence="3 6" id="KW-0238">DNA-binding</keyword>
<dbReference type="EMBL" id="JBHTEF010000001">
    <property type="protein sequence ID" value="MFC7581421.1"/>
    <property type="molecule type" value="Genomic_DNA"/>
</dbReference>
<dbReference type="Gene3D" id="3.40.50.2300">
    <property type="match status" value="2"/>
</dbReference>
<dbReference type="PROSITE" id="PS50932">
    <property type="entry name" value="HTH_LACI_2"/>
    <property type="match status" value="1"/>
</dbReference>
<keyword evidence="4" id="KW-0804">Transcription</keyword>
<evidence type="ECO:0000256" key="2">
    <source>
        <dbReference type="ARBA" id="ARBA00023015"/>
    </source>
</evidence>
<dbReference type="InterPro" id="IPR000843">
    <property type="entry name" value="HTH_LacI"/>
</dbReference>
<dbReference type="Gene3D" id="1.10.260.40">
    <property type="entry name" value="lambda repressor-like DNA-binding domains"/>
    <property type="match status" value="1"/>
</dbReference>
<dbReference type="InterPro" id="IPR028082">
    <property type="entry name" value="Peripla_BP_I"/>
</dbReference>
<dbReference type="Pfam" id="PF00356">
    <property type="entry name" value="LacI"/>
    <property type="match status" value="1"/>
</dbReference>
<dbReference type="SUPFAM" id="SSF53822">
    <property type="entry name" value="Periplasmic binding protein-like I"/>
    <property type="match status" value="1"/>
</dbReference>
<dbReference type="RefSeq" id="WP_380974724.1">
    <property type="nucleotide sequence ID" value="NZ_JBHTEF010000001.1"/>
</dbReference>
<organism evidence="6 7">
    <name type="scientific">Schaalia naturae</name>
    <dbReference type="NCBI Taxonomy" id="635203"/>
    <lineage>
        <taxon>Bacteria</taxon>
        <taxon>Bacillati</taxon>
        <taxon>Actinomycetota</taxon>
        <taxon>Actinomycetes</taxon>
        <taxon>Actinomycetales</taxon>
        <taxon>Actinomycetaceae</taxon>
        <taxon>Schaalia</taxon>
    </lineage>
</organism>
<evidence type="ECO:0000256" key="3">
    <source>
        <dbReference type="ARBA" id="ARBA00023125"/>
    </source>
</evidence>
<feature type="domain" description="HTH lacI-type" evidence="5">
    <location>
        <begin position="1"/>
        <end position="55"/>
    </location>
</feature>
<dbReference type="CDD" id="cd01392">
    <property type="entry name" value="HTH_LacI"/>
    <property type="match status" value="1"/>
</dbReference>
<dbReference type="CDD" id="cd06267">
    <property type="entry name" value="PBP1_LacI_sugar_binding-like"/>
    <property type="match status" value="1"/>
</dbReference>
<dbReference type="SUPFAM" id="SSF47413">
    <property type="entry name" value="lambda repressor-like DNA-binding domains"/>
    <property type="match status" value="1"/>
</dbReference>
<evidence type="ECO:0000256" key="1">
    <source>
        <dbReference type="ARBA" id="ARBA00022491"/>
    </source>
</evidence>
<evidence type="ECO:0000313" key="7">
    <source>
        <dbReference type="Proteomes" id="UP001596527"/>
    </source>
</evidence>
<comment type="caution">
    <text evidence="6">The sequence shown here is derived from an EMBL/GenBank/DDBJ whole genome shotgun (WGS) entry which is preliminary data.</text>
</comment>
<reference evidence="7" key="1">
    <citation type="journal article" date="2019" name="Int. J. Syst. Evol. Microbiol.">
        <title>The Global Catalogue of Microorganisms (GCM) 10K type strain sequencing project: providing services to taxonomists for standard genome sequencing and annotation.</title>
        <authorList>
            <consortium name="The Broad Institute Genomics Platform"/>
            <consortium name="The Broad Institute Genome Sequencing Center for Infectious Disease"/>
            <person name="Wu L."/>
            <person name="Ma J."/>
        </authorList>
    </citation>
    <scope>NUCLEOTIDE SEQUENCE [LARGE SCALE GENOMIC DNA]</scope>
    <source>
        <strain evidence="7">CCUG 56698</strain>
    </source>
</reference>
<dbReference type="Pfam" id="PF13377">
    <property type="entry name" value="Peripla_BP_3"/>
    <property type="match status" value="1"/>
</dbReference>
<keyword evidence="1" id="KW-0678">Repressor</keyword>
<name>A0ABW2SNJ5_9ACTO</name>
<dbReference type="InterPro" id="IPR010982">
    <property type="entry name" value="Lambda_DNA-bd_dom_sf"/>
</dbReference>
<dbReference type="PANTHER" id="PTHR30146">
    <property type="entry name" value="LACI-RELATED TRANSCRIPTIONAL REPRESSOR"/>
    <property type="match status" value="1"/>
</dbReference>
<protein>
    <submittedName>
        <fullName evidence="6">LacI family DNA-binding transcriptional regulator</fullName>
    </submittedName>
</protein>
<dbReference type="PANTHER" id="PTHR30146:SF148">
    <property type="entry name" value="HTH-TYPE TRANSCRIPTIONAL REPRESSOR PURR-RELATED"/>
    <property type="match status" value="1"/>
</dbReference>
<keyword evidence="2" id="KW-0805">Transcription regulation</keyword>
<evidence type="ECO:0000259" key="5">
    <source>
        <dbReference type="PROSITE" id="PS50932"/>
    </source>
</evidence>
<gene>
    <name evidence="6" type="ORF">ACFQWG_09475</name>
</gene>
<proteinExistence type="predicted"/>